<feature type="repeat" description="WD" evidence="1">
    <location>
        <begin position="210"/>
        <end position="243"/>
    </location>
</feature>
<dbReference type="InterPro" id="IPR001680">
    <property type="entry name" value="WD40_rpt"/>
</dbReference>
<sequence>MSGISETLTLRGTLRGHGDWVTSLATTPEDPNLLLSSSRDKSVVVWQLTHSGSGGEDNSYGFARRALRGHSHFVSDVVISSDGAFALSASWDSELRLWDIATGKTTRRFVGHDKDVLSVAFSVDNRQIVSGSRDGTIRLWNTLGECKYKISGGESQGHTEWVSCVRFSPSQSVPLIVSSGWDKLVKDHTAMLWDLNEGKRLYSLDAGEIINGLVFSPNRYWLCAATDDSIKIWDLESKVVVDTLRPEESENGKIPLALALHGLLMDLPCCWIQ</sequence>
<dbReference type="PROSITE" id="PS50082">
    <property type="entry name" value="WD_REPEATS_2"/>
    <property type="match status" value="4"/>
</dbReference>
<accession>A0A9K3P8R1</accession>
<evidence type="ECO:0000313" key="2">
    <source>
        <dbReference type="EMBL" id="KAG7338683.1"/>
    </source>
</evidence>
<feature type="repeat" description="WD" evidence="1">
    <location>
        <begin position="67"/>
        <end position="108"/>
    </location>
</feature>
<dbReference type="PROSITE" id="PS50294">
    <property type="entry name" value="WD_REPEATS_REGION"/>
    <property type="match status" value="3"/>
</dbReference>
<proteinExistence type="predicted"/>
<dbReference type="Pfam" id="PF00400">
    <property type="entry name" value="WD40"/>
    <property type="match status" value="5"/>
</dbReference>
<dbReference type="GO" id="GO:0016301">
    <property type="term" value="F:kinase activity"/>
    <property type="evidence" value="ECO:0007669"/>
    <property type="project" value="UniProtKB-KW"/>
</dbReference>
<feature type="repeat" description="WD" evidence="1">
    <location>
        <begin position="109"/>
        <end position="141"/>
    </location>
</feature>
<dbReference type="GO" id="GO:0043022">
    <property type="term" value="F:ribosome binding"/>
    <property type="evidence" value="ECO:0007669"/>
    <property type="project" value="InterPro"/>
</dbReference>
<keyword evidence="2" id="KW-0808">Transferase</keyword>
<evidence type="ECO:0000256" key="1">
    <source>
        <dbReference type="PROSITE-ProRule" id="PRU00221"/>
    </source>
</evidence>
<comment type="caution">
    <text evidence="2">The sequence shown here is derived from an EMBL/GenBank/DDBJ whole genome shotgun (WGS) entry which is preliminary data.</text>
</comment>
<name>A0A9K3P8R1_9STRA</name>
<dbReference type="InterPro" id="IPR045223">
    <property type="entry name" value="RACK1-like"/>
</dbReference>
<dbReference type="EMBL" id="JAGRRH010000051">
    <property type="protein sequence ID" value="KAG7338683.1"/>
    <property type="molecule type" value="Genomic_DNA"/>
</dbReference>
<keyword evidence="2" id="KW-0418">Kinase</keyword>
<reference evidence="2" key="2">
    <citation type="submission" date="2021-04" db="EMBL/GenBank/DDBJ databases">
        <authorList>
            <person name="Podell S."/>
        </authorList>
    </citation>
    <scope>NUCLEOTIDE SEQUENCE</scope>
    <source>
        <strain evidence="2">Hildebrandi</strain>
    </source>
</reference>
<dbReference type="GO" id="GO:0045182">
    <property type="term" value="F:translation regulator activity"/>
    <property type="evidence" value="ECO:0007669"/>
    <property type="project" value="InterPro"/>
</dbReference>
<keyword evidence="3" id="KW-1185">Reference proteome</keyword>
<dbReference type="PROSITE" id="PS00678">
    <property type="entry name" value="WD_REPEATS_1"/>
    <property type="match status" value="1"/>
</dbReference>
<dbReference type="InterPro" id="IPR019775">
    <property type="entry name" value="WD40_repeat_CS"/>
</dbReference>
<dbReference type="OrthoDB" id="7875889at2759"/>
<dbReference type="Proteomes" id="UP000693970">
    <property type="component" value="Unassembled WGS sequence"/>
</dbReference>
<protein>
    <submittedName>
        <fullName evidence="2">Myosin heavy-chain kinase</fullName>
    </submittedName>
</protein>
<reference evidence="2" key="1">
    <citation type="journal article" date="2021" name="Sci. Rep.">
        <title>Diploid genomic architecture of Nitzschia inconspicua, an elite biomass production diatom.</title>
        <authorList>
            <person name="Oliver A."/>
            <person name="Podell S."/>
            <person name="Pinowska A."/>
            <person name="Traller J.C."/>
            <person name="Smith S.R."/>
            <person name="McClure R."/>
            <person name="Beliaev A."/>
            <person name="Bohutskyi P."/>
            <person name="Hill E.A."/>
            <person name="Rabines A."/>
            <person name="Zheng H."/>
            <person name="Allen L.Z."/>
            <person name="Kuo A."/>
            <person name="Grigoriev I.V."/>
            <person name="Allen A.E."/>
            <person name="Hazlebeck D."/>
            <person name="Allen E.E."/>
        </authorList>
    </citation>
    <scope>NUCLEOTIDE SEQUENCE</scope>
    <source>
        <strain evidence="2">Hildebrandi</strain>
    </source>
</reference>
<dbReference type="CDD" id="cd00200">
    <property type="entry name" value="WD40"/>
    <property type="match status" value="1"/>
</dbReference>
<dbReference type="SMART" id="SM00320">
    <property type="entry name" value="WD40"/>
    <property type="match status" value="5"/>
</dbReference>
<keyword evidence="1" id="KW-0853">WD repeat</keyword>
<feature type="repeat" description="WD" evidence="1">
    <location>
        <begin position="14"/>
        <end position="48"/>
    </location>
</feature>
<gene>
    <name evidence="2" type="ORF">IV203_006319</name>
</gene>
<evidence type="ECO:0000313" key="3">
    <source>
        <dbReference type="Proteomes" id="UP000693970"/>
    </source>
</evidence>
<dbReference type="PANTHER" id="PTHR19868">
    <property type="entry name" value="RECEPTOR FOR ACTIVATED PROTEIN KINASE C RACK1"/>
    <property type="match status" value="1"/>
</dbReference>
<dbReference type="FunFam" id="2.130.10.10:FF:000615">
    <property type="entry name" value="Receptor for activated C kinase 1"/>
    <property type="match status" value="1"/>
</dbReference>
<organism evidence="2 3">
    <name type="scientific">Nitzschia inconspicua</name>
    <dbReference type="NCBI Taxonomy" id="303405"/>
    <lineage>
        <taxon>Eukaryota</taxon>
        <taxon>Sar</taxon>
        <taxon>Stramenopiles</taxon>
        <taxon>Ochrophyta</taxon>
        <taxon>Bacillariophyta</taxon>
        <taxon>Bacillariophyceae</taxon>
        <taxon>Bacillariophycidae</taxon>
        <taxon>Bacillariales</taxon>
        <taxon>Bacillariaceae</taxon>
        <taxon>Nitzschia</taxon>
    </lineage>
</organism>
<dbReference type="AlphaFoldDB" id="A0A9K3P8R1"/>